<organism evidence="15 16">
    <name type="scientific">Mesorhizobium denitrificans</name>
    <dbReference type="NCBI Taxonomy" id="2294114"/>
    <lineage>
        <taxon>Bacteria</taxon>
        <taxon>Pseudomonadati</taxon>
        <taxon>Pseudomonadota</taxon>
        <taxon>Alphaproteobacteria</taxon>
        <taxon>Hyphomicrobiales</taxon>
        <taxon>Phyllobacteriaceae</taxon>
        <taxon>Mesorhizobium</taxon>
    </lineage>
</organism>
<dbReference type="GO" id="GO:0005886">
    <property type="term" value="C:plasma membrane"/>
    <property type="evidence" value="ECO:0007669"/>
    <property type="project" value="UniProtKB-SubCell"/>
</dbReference>
<dbReference type="PANTHER" id="PTHR30529">
    <property type="entry name" value="CYTOCHROME B561"/>
    <property type="match status" value="1"/>
</dbReference>
<evidence type="ECO:0000256" key="5">
    <source>
        <dbReference type="ARBA" id="ARBA00022617"/>
    </source>
</evidence>
<dbReference type="InterPro" id="IPR011577">
    <property type="entry name" value="Cyt_b561_bac/Ni-Hgenase"/>
</dbReference>
<evidence type="ECO:0000256" key="4">
    <source>
        <dbReference type="ARBA" id="ARBA00022475"/>
    </source>
</evidence>
<evidence type="ECO:0000256" key="7">
    <source>
        <dbReference type="ARBA" id="ARBA00022723"/>
    </source>
</evidence>
<evidence type="ECO:0000256" key="11">
    <source>
        <dbReference type="ARBA" id="ARBA00023136"/>
    </source>
</evidence>
<evidence type="ECO:0000256" key="9">
    <source>
        <dbReference type="ARBA" id="ARBA00022989"/>
    </source>
</evidence>
<keyword evidence="4" id="KW-1003">Cell membrane</keyword>
<keyword evidence="7" id="KW-0479">Metal-binding</keyword>
<keyword evidence="9 13" id="KW-1133">Transmembrane helix</keyword>
<keyword evidence="6 13" id="KW-0812">Transmembrane</keyword>
<keyword evidence="11 13" id="KW-0472">Membrane</keyword>
<reference evidence="16" key="1">
    <citation type="submission" date="2018-08" db="EMBL/GenBank/DDBJ databases">
        <authorList>
            <person name="Im W.T."/>
        </authorList>
    </citation>
    <scope>NUCLEOTIDE SEQUENCE [LARGE SCALE GENOMIC DNA]</scope>
    <source>
        <strain evidence="16">LA-28</strain>
    </source>
</reference>
<dbReference type="SUPFAM" id="SSF81342">
    <property type="entry name" value="Transmembrane di-heme cytochromes"/>
    <property type="match status" value="1"/>
</dbReference>
<name>A0A371XJ85_9HYPH</name>
<comment type="caution">
    <text evidence="15">The sequence shown here is derived from an EMBL/GenBank/DDBJ whole genome shotgun (WGS) entry which is preliminary data.</text>
</comment>
<accession>A0A371XJ85</accession>
<dbReference type="InterPro" id="IPR052168">
    <property type="entry name" value="Cytochrome_b561_oxidase"/>
</dbReference>
<evidence type="ECO:0000256" key="6">
    <source>
        <dbReference type="ARBA" id="ARBA00022692"/>
    </source>
</evidence>
<dbReference type="GO" id="GO:0022904">
    <property type="term" value="P:respiratory electron transport chain"/>
    <property type="evidence" value="ECO:0007669"/>
    <property type="project" value="InterPro"/>
</dbReference>
<keyword evidence="5" id="KW-0349">Heme</keyword>
<evidence type="ECO:0000256" key="10">
    <source>
        <dbReference type="ARBA" id="ARBA00023004"/>
    </source>
</evidence>
<dbReference type="AlphaFoldDB" id="A0A371XJ85"/>
<gene>
    <name evidence="15" type="ORF">DY251_00515</name>
</gene>
<sequence>MLYNTPRAYGLVTILFHWCIAVLFIGQIVLGIIMLRLDDQRRVFELIQLHKSIGFVILALVIPRIVWRLAALSPDLPAGMSKAERGAANLSHAALYGLMLALPLTGWVLVSISTLGIVTLAFGKVLIPNLPLAPSDAAELLWSWVHAILAFGAAGLIALHVGAALWHQFVRRDGLLVRMLVPGREEHTGGTR</sequence>
<dbReference type="GO" id="GO:0009055">
    <property type="term" value="F:electron transfer activity"/>
    <property type="evidence" value="ECO:0007669"/>
    <property type="project" value="InterPro"/>
</dbReference>
<dbReference type="EMBL" id="QURN01000001">
    <property type="protein sequence ID" value="RFC69270.1"/>
    <property type="molecule type" value="Genomic_DNA"/>
</dbReference>
<feature type="transmembrane region" description="Helical" evidence="13">
    <location>
        <begin position="12"/>
        <end position="33"/>
    </location>
</feature>
<protein>
    <submittedName>
        <fullName evidence="15">Cytochrome b</fullName>
    </submittedName>
</protein>
<evidence type="ECO:0000313" key="15">
    <source>
        <dbReference type="EMBL" id="RFC69270.1"/>
    </source>
</evidence>
<evidence type="ECO:0000256" key="1">
    <source>
        <dbReference type="ARBA" id="ARBA00001970"/>
    </source>
</evidence>
<evidence type="ECO:0000256" key="2">
    <source>
        <dbReference type="ARBA" id="ARBA00004651"/>
    </source>
</evidence>
<evidence type="ECO:0000256" key="8">
    <source>
        <dbReference type="ARBA" id="ARBA00022982"/>
    </source>
</evidence>
<keyword evidence="10" id="KW-0408">Iron</keyword>
<dbReference type="PANTHER" id="PTHR30529:SF1">
    <property type="entry name" value="CYTOCHROME B561 HOMOLOG 2"/>
    <property type="match status" value="1"/>
</dbReference>
<evidence type="ECO:0000259" key="14">
    <source>
        <dbReference type="Pfam" id="PF01292"/>
    </source>
</evidence>
<dbReference type="GO" id="GO:0046872">
    <property type="term" value="F:metal ion binding"/>
    <property type="evidence" value="ECO:0007669"/>
    <property type="project" value="UniProtKB-KW"/>
</dbReference>
<keyword evidence="16" id="KW-1185">Reference proteome</keyword>
<feature type="domain" description="Cytochrome b561 bacterial/Ni-hydrogenase" evidence="14">
    <location>
        <begin position="9"/>
        <end position="180"/>
    </location>
</feature>
<dbReference type="Pfam" id="PF01292">
    <property type="entry name" value="Ni_hydr_CYTB"/>
    <property type="match status" value="1"/>
</dbReference>
<evidence type="ECO:0000313" key="16">
    <source>
        <dbReference type="Proteomes" id="UP000262379"/>
    </source>
</evidence>
<proteinExistence type="inferred from homology"/>
<dbReference type="Proteomes" id="UP000262379">
    <property type="component" value="Unassembled WGS sequence"/>
</dbReference>
<keyword evidence="8" id="KW-0249">Electron transport</keyword>
<evidence type="ECO:0000256" key="12">
    <source>
        <dbReference type="ARBA" id="ARBA00037975"/>
    </source>
</evidence>
<comment type="similarity">
    <text evidence="12">Belongs to the cytochrome b561 family.</text>
</comment>
<comment type="cofactor">
    <cofactor evidence="1">
        <name>heme b</name>
        <dbReference type="ChEBI" id="CHEBI:60344"/>
    </cofactor>
</comment>
<feature type="transmembrane region" description="Helical" evidence="13">
    <location>
        <begin position="53"/>
        <end position="72"/>
    </location>
</feature>
<keyword evidence="3" id="KW-0813">Transport</keyword>
<dbReference type="GO" id="GO:0020037">
    <property type="term" value="F:heme binding"/>
    <property type="evidence" value="ECO:0007669"/>
    <property type="project" value="TreeGrafter"/>
</dbReference>
<dbReference type="RefSeq" id="WP_116621891.1">
    <property type="nucleotide sequence ID" value="NZ_QURN01000001.1"/>
</dbReference>
<dbReference type="InterPro" id="IPR016174">
    <property type="entry name" value="Di-haem_cyt_TM"/>
</dbReference>
<feature type="transmembrane region" description="Helical" evidence="13">
    <location>
        <begin position="142"/>
        <end position="166"/>
    </location>
</feature>
<evidence type="ECO:0000256" key="13">
    <source>
        <dbReference type="SAM" id="Phobius"/>
    </source>
</evidence>
<feature type="transmembrane region" description="Helical" evidence="13">
    <location>
        <begin position="93"/>
        <end position="122"/>
    </location>
</feature>
<evidence type="ECO:0000256" key="3">
    <source>
        <dbReference type="ARBA" id="ARBA00022448"/>
    </source>
</evidence>
<comment type="subcellular location">
    <subcellularLocation>
        <location evidence="2">Cell membrane</location>
        <topology evidence="2">Multi-pass membrane protein</topology>
    </subcellularLocation>
</comment>
<dbReference type="Gene3D" id="1.20.950.20">
    <property type="entry name" value="Transmembrane di-heme cytochromes, Chain C"/>
    <property type="match status" value="1"/>
</dbReference>